<name>A0ABD6LNZ8_9FIRM</name>
<accession>A0ABD6LNZ8</accession>
<evidence type="ECO:0000313" key="2">
    <source>
        <dbReference type="Proteomes" id="UP000719916"/>
    </source>
</evidence>
<dbReference type="Proteomes" id="UP000719916">
    <property type="component" value="Unassembled WGS sequence"/>
</dbReference>
<dbReference type="EMBL" id="JAAISW010000062">
    <property type="protein sequence ID" value="NSJ46314.1"/>
    <property type="molecule type" value="Genomic_DNA"/>
</dbReference>
<sequence length="94" mass="10360">MGFFMVIAPFRELFALIISDGNADLPQHLLIDLADRRSQRTDGGRGVEVENRHKVLVGKIAFRLQSAAGHQGVGNADGSGCLKLYFDVKFIIFL</sequence>
<protein>
    <submittedName>
        <fullName evidence="1">Uncharacterized protein</fullName>
    </submittedName>
</protein>
<comment type="caution">
    <text evidence="1">The sequence shown here is derived from an EMBL/GenBank/DDBJ whole genome shotgun (WGS) entry which is preliminary data.</text>
</comment>
<dbReference type="RefSeq" id="WP_173877572.1">
    <property type="nucleotide sequence ID" value="NZ_JAAISW010000062.1"/>
</dbReference>
<proteinExistence type="predicted"/>
<dbReference type="AlphaFoldDB" id="A0ABD6LNZ8"/>
<gene>
    <name evidence="1" type="ORF">G5B26_22675</name>
</gene>
<reference evidence="1 2" key="1">
    <citation type="journal article" date="2020" name="Cell Host Microbe">
        <title>Functional and Genomic Variation between Human-Derived Isolates of Lachnospiraceae Reveals Inter- and Intra-Species Diversity.</title>
        <authorList>
            <person name="Sorbara M.T."/>
            <person name="Littmann E.R."/>
            <person name="Fontana E."/>
            <person name="Moody T.U."/>
            <person name="Kohout C.E."/>
            <person name="Gjonbalaj M."/>
            <person name="Eaton V."/>
            <person name="Seok R."/>
            <person name="Leiner I.M."/>
            <person name="Pamer E.G."/>
        </authorList>
    </citation>
    <scope>NUCLEOTIDE SEQUENCE [LARGE SCALE GENOMIC DNA]</scope>
    <source>
        <strain evidence="1 2">MSK.2.26</strain>
    </source>
</reference>
<evidence type="ECO:0000313" key="1">
    <source>
        <dbReference type="EMBL" id="NSJ46314.1"/>
    </source>
</evidence>
<organism evidence="1 2">
    <name type="scientific">Enterocloster clostridioformis</name>
    <dbReference type="NCBI Taxonomy" id="1531"/>
    <lineage>
        <taxon>Bacteria</taxon>
        <taxon>Bacillati</taxon>
        <taxon>Bacillota</taxon>
        <taxon>Clostridia</taxon>
        <taxon>Lachnospirales</taxon>
        <taxon>Lachnospiraceae</taxon>
        <taxon>Enterocloster</taxon>
    </lineage>
</organism>